<dbReference type="AlphaFoldDB" id="A0A2Z6DX23"/>
<dbReference type="Pfam" id="PF13444">
    <property type="entry name" value="Acetyltransf_5"/>
    <property type="match status" value="1"/>
</dbReference>
<dbReference type="Proteomes" id="UP000262004">
    <property type="component" value="Chromosome"/>
</dbReference>
<dbReference type="InterPro" id="IPR016181">
    <property type="entry name" value="Acyl_CoA_acyltransferase"/>
</dbReference>
<accession>A0A2Z6DX23</accession>
<organism evidence="11 12">
    <name type="scientific">Hydrogenophilus thermoluteolus</name>
    <name type="common">Pseudomonas hydrogenothermophila</name>
    <dbReference type="NCBI Taxonomy" id="297"/>
    <lineage>
        <taxon>Bacteria</taxon>
        <taxon>Pseudomonadati</taxon>
        <taxon>Pseudomonadota</taxon>
        <taxon>Hydrogenophilia</taxon>
        <taxon>Hydrogenophilales</taxon>
        <taxon>Hydrogenophilaceae</taxon>
        <taxon>Hydrogenophilus</taxon>
    </lineage>
</organism>
<comment type="function">
    <text evidence="9">Catalyzes the first step in the biosynthesis of ornithine lipids, which are phosphorus-free membrane lipids. Catalyzes the 3-hydroxyacyl-acyl carrier protein-dependent acylation of ornithine to form lyso-ornithine lipid (LOL).</text>
</comment>
<evidence type="ECO:0000256" key="5">
    <source>
        <dbReference type="ARBA" id="ARBA00023315"/>
    </source>
</evidence>
<dbReference type="GO" id="GO:0043810">
    <property type="term" value="F:ornithine-acyl [acyl carrier protein] N-acyltransferase activity"/>
    <property type="evidence" value="ECO:0007669"/>
    <property type="project" value="UniProtKB-EC"/>
</dbReference>
<dbReference type="Gene3D" id="3.40.630.30">
    <property type="match status" value="1"/>
</dbReference>
<dbReference type="OrthoDB" id="5298798at2"/>
<dbReference type="KEGG" id="htl:HPTL_0735"/>
<dbReference type="RefSeq" id="WP_119334788.1">
    <property type="nucleotide sequence ID" value="NZ_AP018558.1"/>
</dbReference>
<evidence type="ECO:0000256" key="9">
    <source>
        <dbReference type="ARBA" id="ARBA00045724"/>
    </source>
</evidence>
<dbReference type="InterPro" id="IPR052351">
    <property type="entry name" value="Ornithine_N-alpha-AT"/>
</dbReference>
<comment type="pathway">
    <text evidence="1">Lipid metabolism.</text>
</comment>
<keyword evidence="4" id="KW-0443">Lipid metabolism</keyword>
<dbReference type="GO" id="GO:0006629">
    <property type="term" value="P:lipid metabolic process"/>
    <property type="evidence" value="ECO:0007669"/>
    <property type="project" value="UniProtKB-KW"/>
</dbReference>
<gene>
    <name evidence="11" type="ORF">HPTL_0735</name>
</gene>
<evidence type="ECO:0000256" key="4">
    <source>
        <dbReference type="ARBA" id="ARBA00023098"/>
    </source>
</evidence>
<dbReference type="SUPFAM" id="SSF55729">
    <property type="entry name" value="Acyl-CoA N-acyltransferases (Nat)"/>
    <property type="match status" value="1"/>
</dbReference>
<evidence type="ECO:0000256" key="7">
    <source>
        <dbReference type="ARBA" id="ARBA00039058"/>
    </source>
</evidence>
<evidence type="ECO:0000313" key="12">
    <source>
        <dbReference type="Proteomes" id="UP000262004"/>
    </source>
</evidence>
<proteinExistence type="inferred from homology"/>
<protein>
    <recommendedName>
        <fullName evidence="8">L-ornithine N(alpha)-acyltransferase</fullName>
        <ecNumber evidence="7">2.3.2.30</ecNumber>
    </recommendedName>
</protein>
<evidence type="ECO:0000256" key="3">
    <source>
        <dbReference type="ARBA" id="ARBA00022679"/>
    </source>
</evidence>
<dbReference type="PANTHER" id="PTHR37323">
    <property type="entry name" value="GCN5-RELATED N-ACETYLTRANSFERASE"/>
    <property type="match status" value="1"/>
</dbReference>
<sequence>MTATDPTLCFAETPRYRLILAHDDAQLLAAQRLRYRVFAGEWGARLKTRKPGLDHDLFDPFCHHLLVLDKSDDSVVGCYRLLPSRSARVVGERCAEAEYDLTRIKRLDFVELSRACIAPEHRTGAVIGLLFRGLATYLARFRVRYLFGLASFPYHGGLDAVLAQYRTLRQKYEAPIEFHVTPWRRIEPMPLDGVEPAPCPSLILAYLAAGAWIAGDPTIDPDFHCVDFPVLLDGERLAPRYRRHFSRNALRSESLSHA</sequence>
<evidence type="ECO:0000256" key="10">
    <source>
        <dbReference type="ARBA" id="ARBA00047785"/>
    </source>
</evidence>
<comment type="similarity">
    <text evidence="6">Belongs to the acetyltransferase family. OlsB subfamily.</text>
</comment>
<evidence type="ECO:0000313" key="11">
    <source>
        <dbReference type="EMBL" id="BBD77003.1"/>
    </source>
</evidence>
<keyword evidence="2" id="KW-0444">Lipid biosynthesis</keyword>
<evidence type="ECO:0000256" key="8">
    <source>
        <dbReference type="ARBA" id="ARBA00039866"/>
    </source>
</evidence>
<keyword evidence="3" id="KW-0808">Transferase</keyword>
<dbReference type="PANTHER" id="PTHR37323:SF1">
    <property type="entry name" value="L-ORNITHINE N(ALPHA)-ACYLTRANSFERASE"/>
    <property type="match status" value="1"/>
</dbReference>
<comment type="catalytic activity">
    <reaction evidence="10">
        <text>a (3R)-hydroxyacyl-[ACP] + L-ornithine = a lyso-ornithine lipid + holo-[ACP] + H(+)</text>
        <dbReference type="Rhea" id="RHEA:20633"/>
        <dbReference type="Rhea" id="RHEA-COMP:9685"/>
        <dbReference type="Rhea" id="RHEA-COMP:9945"/>
        <dbReference type="ChEBI" id="CHEBI:15378"/>
        <dbReference type="ChEBI" id="CHEBI:46911"/>
        <dbReference type="ChEBI" id="CHEBI:64479"/>
        <dbReference type="ChEBI" id="CHEBI:78827"/>
        <dbReference type="ChEBI" id="CHEBI:138482"/>
        <dbReference type="EC" id="2.3.2.30"/>
    </reaction>
    <physiologicalReaction direction="left-to-right" evidence="10">
        <dbReference type="Rhea" id="RHEA:20634"/>
    </physiologicalReaction>
</comment>
<evidence type="ECO:0000256" key="1">
    <source>
        <dbReference type="ARBA" id="ARBA00005189"/>
    </source>
</evidence>
<keyword evidence="5" id="KW-0012">Acyltransferase</keyword>
<dbReference type="EMBL" id="AP018558">
    <property type="protein sequence ID" value="BBD77003.1"/>
    <property type="molecule type" value="Genomic_DNA"/>
</dbReference>
<evidence type="ECO:0000256" key="6">
    <source>
        <dbReference type="ARBA" id="ARBA00038095"/>
    </source>
</evidence>
<dbReference type="EC" id="2.3.2.30" evidence="7"/>
<keyword evidence="12" id="KW-1185">Reference proteome</keyword>
<name>A0A2Z6DX23_HYDTE</name>
<reference evidence="11 12" key="1">
    <citation type="submission" date="2018-04" db="EMBL/GenBank/DDBJ databases">
        <title>Complete genome sequence of Hydrogenophilus thermoluteolus TH-1.</title>
        <authorList>
            <person name="Arai H."/>
        </authorList>
    </citation>
    <scope>NUCLEOTIDE SEQUENCE [LARGE SCALE GENOMIC DNA]</scope>
    <source>
        <strain evidence="11 12">TH-1</strain>
    </source>
</reference>
<evidence type="ECO:0000256" key="2">
    <source>
        <dbReference type="ARBA" id="ARBA00022516"/>
    </source>
</evidence>